<feature type="domain" description="SpoVT-AbrB" evidence="1">
    <location>
        <begin position="15"/>
        <end position="46"/>
    </location>
</feature>
<dbReference type="STRING" id="582675.SAMN05192565_111139"/>
<dbReference type="AlphaFoldDB" id="A0A1I2UYL4"/>
<accession>A0A1I2UYL4</accession>
<dbReference type="Gene3D" id="2.10.260.10">
    <property type="match status" value="1"/>
</dbReference>
<keyword evidence="3" id="KW-1185">Reference proteome</keyword>
<organism evidence="2 3">
    <name type="scientific">Methylobacterium gossipiicola</name>
    <dbReference type="NCBI Taxonomy" id="582675"/>
    <lineage>
        <taxon>Bacteria</taxon>
        <taxon>Pseudomonadati</taxon>
        <taxon>Pseudomonadota</taxon>
        <taxon>Alphaproteobacteria</taxon>
        <taxon>Hyphomicrobiales</taxon>
        <taxon>Methylobacteriaceae</taxon>
        <taxon>Methylobacterium</taxon>
    </lineage>
</organism>
<proteinExistence type="predicted"/>
<evidence type="ECO:0000259" key="1">
    <source>
        <dbReference type="Pfam" id="PF04014"/>
    </source>
</evidence>
<name>A0A1I2UYL4_9HYPH</name>
<reference evidence="3" key="1">
    <citation type="submission" date="2016-10" db="EMBL/GenBank/DDBJ databases">
        <authorList>
            <person name="Varghese N."/>
            <person name="Submissions S."/>
        </authorList>
    </citation>
    <scope>NUCLEOTIDE SEQUENCE [LARGE SCALE GENOMIC DNA]</scope>
    <source>
        <strain evidence="3">Gh-105</strain>
    </source>
</reference>
<sequence length="82" mass="8978">MESRSTKIVDGGKLVIPAGFRREMGLQIGDTVVMEMVDGELRVRSRDTAIAEIQKLVRGLVPEGISVVNELIADRRAEAAKE</sequence>
<dbReference type="GO" id="GO:0003677">
    <property type="term" value="F:DNA binding"/>
    <property type="evidence" value="ECO:0007669"/>
    <property type="project" value="InterPro"/>
</dbReference>
<dbReference type="InterPro" id="IPR037914">
    <property type="entry name" value="SpoVT-AbrB_sf"/>
</dbReference>
<evidence type="ECO:0000313" key="2">
    <source>
        <dbReference type="EMBL" id="SFG79951.1"/>
    </source>
</evidence>
<dbReference type="Proteomes" id="UP000199229">
    <property type="component" value="Unassembled WGS sequence"/>
</dbReference>
<dbReference type="OrthoDB" id="7161066at2"/>
<protein>
    <recommendedName>
        <fullName evidence="1">SpoVT-AbrB domain-containing protein</fullName>
    </recommendedName>
</protein>
<dbReference type="InterPro" id="IPR007159">
    <property type="entry name" value="SpoVT-AbrB_dom"/>
</dbReference>
<dbReference type="Pfam" id="PF04014">
    <property type="entry name" value="MazE_antitoxin"/>
    <property type="match status" value="1"/>
</dbReference>
<gene>
    <name evidence="2" type="ORF">SAMN05192565_111139</name>
</gene>
<dbReference type="SUPFAM" id="SSF89447">
    <property type="entry name" value="AbrB/MazE/MraZ-like"/>
    <property type="match status" value="1"/>
</dbReference>
<dbReference type="EMBL" id="FOPM01000011">
    <property type="protein sequence ID" value="SFG79951.1"/>
    <property type="molecule type" value="Genomic_DNA"/>
</dbReference>
<evidence type="ECO:0000313" key="3">
    <source>
        <dbReference type="Proteomes" id="UP000199229"/>
    </source>
</evidence>
<dbReference type="RefSeq" id="WP_091972080.1">
    <property type="nucleotide sequence ID" value="NZ_FOPM01000011.1"/>
</dbReference>